<dbReference type="InterPro" id="IPR000182">
    <property type="entry name" value="GNAT_dom"/>
</dbReference>
<comment type="caution">
    <text evidence="2">The sequence shown here is derived from an EMBL/GenBank/DDBJ whole genome shotgun (WGS) entry which is preliminary data.</text>
</comment>
<proteinExistence type="predicted"/>
<dbReference type="EMBL" id="QLNP01000098">
    <property type="protein sequence ID" value="RAM36008.1"/>
    <property type="molecule type" value="Genomic_DNA"/>
</dbReference>
<organism evidence="2 3">
    <name type="scientific">Arthrobacter globiformis</name>
    <dbReference type="NCBI Taxonomy" id="1665"/>
    <lineage>
        <taxon>Bacteria</taxon>
        <taxon>Bacillati</taxon>
        <taxon>Actinomycetota</taxon>
        <taxon>Actinomycetes</taxon>
        <taxon>Micrococcales</taxon>
        <taxon>Micrococcaceae</taxon>
        <taxon>Arthrobacter</taxon>
    </lineage>
</organism>
<dbReference type="AlphaFoldDB" id="A0A328HBU4"/>
<accession>A0A328HBU4</accession>
<dbReference type="Gene3D" id="3.40.630.30">
    <property type="match status" value="1"/>
</dbReference>
<evidence type="ECO:0000259" key="1">
    <source>
        <dbReference type="PROSITE" id="PS51186"/>
    </source>
</evidence>
<feature type="domain" description="N-acetyltransferase" evidence="1">
    <location>
        <begin position="26"/>
        <end position="195"/>
    </location>
</feature>
<keyword evidence="2" id="KW-0808">Transferase</keyword>
<sequence>MTTPSYRIEPLFLPASLDAPDATDFLEFSDLSDAVVLELWGNLDRAAPPKARLESWRDDDYSKLRLFFVRLDGRMVARSWVRLTQKENLQDAFLRVDVLNGFSGRGIGLALLRHAEALATEDGRSTLQSFTEHAPGFDLDGPGILRPGTGTGGVPATARGVRFAVAAGYTLEQVTRFSALDMPPSDGVLDALEREAAGIAGDQYEILGWTDRCPDEHVEQMAALMSRMSTDSPAGALHYDAEVWDAPRVRHVEDEWKRAGLESLVAVARHKASGELAAYSVLQHSDDKPWLAEQDDTLVAKAHRGHRLGMLVKVRNLRRLQREHPEVERVLTFNAAENDHMLAINVALGFRPAGYDGEWQRRR</sequence>
<gene>
    <name evidence="2" type="ORF">DBZ45_17830</name>
</gene>
<name>A0A328HBU4_ARTGO</name>
<dbReference type="PROSITE" id="PS51186">
    <property type="entry name" value="GNAT"/>
    <property type="match status" value="1"/>
</dbReference>
<dbReference type="SUPFAM" id="SSF55729">
    <property type="entry name" value="Acyl-CoA N-acyltransferases (Nat)"/>
    <property type="match status" value="1"/>
</dbReference>
<evidence type="ECO:0000313" key="3">
    <source>
        <dbReference type="Proteomes" id="UP000249166"/>
    </source>
</evidence>
<evidence type="ECO:0000313" key="2">
    <source>
        <dbReference type="EMBL" id="RAM36008.1"/>
    </source>
</evidence>
<dbReference type="InterPro" id="IPR016181">
    <property type="entry name" value="Acyl_CoA_acyltransferase"/>
</dbReference>
<dbReference type="OrthoDB" id="4119890at2"/>
<dbReference type="RefSeq" id="WP_111905185.1">
    <property type="nucleotide sequence ID" value="NZ_QLNP01000098.1"/>
</dbReference>
<reference evidence="2 3" key="1">
    <citation type="submission" date="2018-04" db="EMBL/GenBank/DDBJ databases">
        <title>Bacteria isolated from cave deposits of Manipur.</title>
        <authorList>
            <person name="Sahoo D."/>
            <person name="Sarangthem I."/>
            <person name="Nandeibam J."/>
        </authorList>
    </citation>
    <scope>NUCLEOTIDE SEQUENCE [LARGE SCALE GENOMIC DNA]</scope>
    <source>
        <strain evidence="3">mrc11</strain>
    </source>
</reference>
<dbReference type="GO" id="GO:0016747">
    <property type="term" value="F:acyltransferase activity, transferring groups other than amino-acyl groups"/>
    <property type="evidence" value="ECO:0007669"/>
    <property type="project" value="InterPro"/>
</dbReference>
<dbReference type="Proteomes" id="UP000249166">
    <property type="component" value="Unassembled WGS sequence"/>
</dbReference>
<protein>
    <submittedName>
        <fullName evidence="2">GNAT family N-acetyltransferase</fullName>
    </submittedName>
</protein>